<name>A0ABN7X954_GIGMA</name>
<keyword evidence="2" id="KW-1185">Reference proteome</keyword>
<feature type="non-terminal residue" evidence="1">
    <location>
        <position position="1"/>
    </location>
</feature>
<reference evidence="1 2" key="1">
    <citation type="submission" date="2021-06" db="EMBL/GenBank/DDBJ databases">
        <authorList>
            <person name="Kallberg Y."/>
            <person name="Tangrot J."/>
            <person name="Rosling A."/>
        </authorList>
    </citation>
    <scope>NUCLEOTIDE SEQUENCE [LARGE SCALE GENOMIC DNA]</scope>
    <source>
        <strain evidence="1 2">120-4 pot B 10/14</strain>
    </source>
</reference>
<protein>
    <submittedName>
        <fullName evidence="1">27142_t:CDS:1</fullName>
    </submittedName>
</protein>
<organism evidence="1 2">
    <name type="scientific">Gigaspora margarita</name>
    <dbReference type="NCBI Taxonomy" id="4874"/>
    <lineage>
        <taxon>Eukaryota</taxon>
        <taxon>Fungi</taxon>
        <taxon>Fungi incertae sedis</taxon>
        <taxon>Mucoromycota</taxon>
        <taxon>Glomeromycotina</taxon>
        <taxon>Glomeromycetes</taxon>
        <taxon>Diversisporales</taxon>
        <taxon>Gigasporaceae</taxon>
        <taxon>Gigaspora</taxon>
    </lineage>
</organism>
<dbReference type="Proteomes" id="UP000789901">
    <property type="component" value="Unassembled WGS sequence"/>
</dbReference>
<accession>A0ABN7X954</accession>
<sequence>GPLRIDPKTQIIVFPYKSQDQPKISIIVKDETQKNWLNKFLIDRVKYSLINEVENKISENLKRKIPEIKMNLNHINVFAASNILFPGRQII</sequence>
<proteinExistence type="predicted"/>
<dbReference type="EMBL" id="CAJVQB010101146">
    <property type="protein sequence ID" value="CAG8850446.1"/>
    <property type="molecule type" value="Genomic_DNA"/>
</dbReference>
<evidence type="ECO:0000313" key="2">
    <source>
        <dbReference type="Proteomes" id="UP000789901"/>
    </source>
</evidence>
<evidence type="ECO:0000313" key="1">
    <source>
        <dbReference type="EMBL" id="CAG8850446.1"/>
    </source>
</evidence>
<comment type="caution">
    <text evidence="1">The sequence shown here is derived from an EMBL/GenBank/DDBJ whole genome shotgun (WGS) entry which is preliminary data.</text>
</comment>
<gene>
    <name evidence="1" type="ORF">GMARGA_LOCUS40212</name>
</gene>